<dbReference type="InterPro" id="IPR023365">
    <property type="entry name" value="Sortase_dom-sf"/>
</dbReference>
<dbReference type="RefSeq" id="WP_124799982.1">
    <property type="nucleotide sequence ID" value="NZ_CP034170.1"/>
</dbReference>
<dbReference type="EMBL" id="CP034170">
    <property type="protein sequence ID" value="AZI59078.1"/>
    <property type="molecule type" value="Genomic_DNA"/>
</dbReference>
<dbReference type="AlphaFoldDB" id="A0A3G8ZPL2"/>
<dbReference type="GO" id="GO:0016787">
    <property type="term" value="F:hydrolase activity"/>
    <property type="evidence" value="ECO:0007669"/>
    <property type="project" value="UniProtKB-KW"/>
</dbReference>
<feature type="region of interest" description="Disordered" evidence="2">
    <location>
        <begin position="31"/>
        <end position="106"/>
    </location>
</feature>
<proteinExistence type="predicted"/>
<protein>
    <submittedName>
        <fullName evidence="3">Sortase</fullName>
    </submittedName>
</protein>
<dbReference type="SUPFAM" id="SSF63817">
    <property type="entry name" value="Sortase"/>
    <property type="match status" value="1"/>
</dbReference>
<dbReference type="Proteomes" id="UP000268084">
    <property type="component" value="Chromosome"/>
</dbReference>
<dbReference type="OrthoDB" id="525039at2"/>
<accession>A0A3G8ZPL2</accession>
<sequence length="261" mass="26185">MLIVIGIVGFQLLQPKPAGQEVVSEGASAAAALQSGPASSSLRATSAPSSMLAAVSQPSPSDQAAEPTTSTAASETPAPPPESAPTPGTAPSLAAEPAPAPPAAPASVPVPVPVPTEISLPSLGVSAPVVSVGVEADGLMAVPANVQTVGWYQFGPAPGDAAGSAVISGHVDDRVQGEGVFARIGDLAPGDTIQVTDETGMVRTFSVIARESWPKSEVPLDRIFDRGGQPRLVLITCGGVFDRSSRNYEDNIAVTAVQVPS</sequence>
<evidence type="ECO:0000256" key="1">
    <source>
        <dbReference type="ARBA" id="ARBA00022801"/>
    </source>
</evidence>
<evidence type="ECO:0000313" key="3">
    <source>
        <dbReference type="EMBL" id="AZI59078.1"/>
    </source>
</evidence>
<evidence type="ECO:0000256" key="2">
    <source>
        <dbReference type="SAM" id="MobiDB-lite"/>
    </source>
</evidence>
<reference evidence="3 4" key="1">
    <citation type="submission" date="2018-11" db="EMBL/GenBank/DDBJ databases">
        <authorList>
            <person name="Da X."/>
        </authorList>
    </citation>
    <scope>NUCLEOTIDE SEQUENCE [LARGE SCALE GENOMIC DNA]</scope>
    <source>
        <strain evidence="3 4">S14-144</strain>
    </source>
</reference>
<reference evidence="3 4" key="2">
    <citation type="submission" date="2018-12" db="EMBL/GenBank/DDBJ databases">
        <title>Nakamurella antarcticus sp. nov., isolated from Antarctica South Shetland Islands soil.</title>
        <authorList>
            <person name="Peng F."/>
        </authorList>
    </citation>
    <scope>NUCLEOTIDE SEQUENCE [LARGE SCALE GENOMIC DNA]</scope>
    <source>
        <strain evidence="3 4">S14-144</strain>
    </source>
</reference>
<dbReference type="Pfam" id="PF04203">
    <property type="entry name" value="Sortase"/>
    <property type="match status" value="1"/>
</dbReference>
<keyword evidence="4" id="KW-1185">Reference proteome</keyword>
<organism evidence="3 4">
    <name type="scientific">Nakamurella antarctica</name>
    <dbReference type="NCBI Taxonomy" id="1902245"/>
    <lineage>
        <taxon>Bacteria</taxon>
        <taxon>Bacillati</taxon>
        <taxon>Actinomycetota</taxon>
        <taxon>Actinomycetes</taxon>
        <taxon>Nakamurellales</taxon>
        <taxon>Nakamurellaceae</taxon>
        <taxon>Nakamurella</taxon>
    </lineage>
</organism>
<keyword evidence="1" id="KW-0378">Hydrolase</keyword>
<feature type="compositionally biased region" description="Low complexity" evidence="2">
    <location>
        <begin position="85"/>
        <end position="97"/>
    </location>
</feature>
<dbReference type="KEGG" id="nak:EH165_13955"/>
<feature type="compositionally biased region" description="Low complexity" evidence="2">
    <location>
        <begin position="64"/>
        <end position="76"/>
    </location>
</feature>
<dbReference type="Gene3D" id="2.40.260.10">
    <property type="entry name" value="Sortase"/>
    <property type="match status" value="1"/>
</dbReference>
<gene>
    <name evidence="3" type="ORF">EH165_13955</name>
</gene>
<dbReference type="InterPro" id="IPR042001">
    <property type="entry name" value="Sortase_F"/>
</dbReference>
<dbReference type="InterPro" id="IPR005754">
    <property type="entry name" value="Sortase"/>
</dbReference>
<name>A0A3G8ZPL2_9ACTN</name>
<dbReference type="CDD" id="cd05829">
    <property type="entry name" value="Sortase_F"/>
    <property type="match status" value="1"/>
</dbReference>
<evidence type="ECO:0000313" key="4">
    <source>
        <dbReference type="Proteomes" id="UP000268084"/>
    </source>
</evidence>
<feature type="compositionally biased region" description="Low complexity" evidence="2">
    <location>
        <begin position="31"/>
        <end position="50"/>
    </location>
</feature>